<organism evidence="3 4">
    <name type="scientific">Chloroflexus aurantiacus (strain ATCC 29366 / DSM 635 / J-10-fl)</name>
    <dbReference type="NCBI Taxonomy" id="324602"/>
    <lineage>
        <taxon>Bacteria</taxon>
        <taxon>Bacillati</taxon>
        <taxon>Chloroflexota</taxon>
        <taxon>Chloroflexia</taxon>
        <taxon>Chloroflexales</taxon>
        <taxon>Chloroflexineae</taxon>
        <taxon>Chloroflexaceae</taxon>
        <taxon>Chloroflexus</taxon>
    </lineage>
</organism>
<dbReference type="Gene3D" id="3.90.550.10">
    <property type="entry name" value="Spore Coat Polysaccharide Biosynthesis Protein SpsA, Chain A"/>
    <property type="match status" value="1"/>
</dbReference>
<accession>A9WC05</accession>
<evidence type="ECO:0000256" key="1">
    <source>
        <dbReference type="SAM" id="Phobius"/>
    </source>
</evidence>
<dbReference type="EnsemblBacteria" id="ABY36957">
    <property type="protein sequence ID" value="ABY36957"/>
    <property type="gene ID" value="Caur_3779"/>
</dbReference>
<dbReference type="InterPro" id="IPR029044">
    <property type="entry name" value="Nucleotide-diphossugar_trans"/>
</dbReference>
<proteinExistence type="predicted"/>
<dbReference type="SUPFAM" id="SSF53448">
    <property type="entry name" value="Nucleotide-diphospho-sugar transferases"/>
    <property type="match status" value="1"/>
</dbReference>
<keyword evidence="4" id="KW-1185">Reference proteome</keyword>
<feature type="domain" description="Glycosyltransferase 2-like" evidence="2">
    <location>
        <begin position="5"/>
        <end position="167"/>
    </location>
</feature>
<keyword evidence="3" id="KW-0808">Transferase</keyword>
<dbReference type="InParanoid" id="A9WC05"/>
<feature type="transmembrane region" description="Helical" evidence="1">
    <location>
        <begin position="353"/>
        <end position="376"/>
    </location>
</feature>
<evidence type="ECO:0000313" key="3">
    <source>
        <dbReference type="EMBL" id="ABY36957.1"/>
    </source>
</evidence>
<dbReference type="CDD" id="cd04179">
    <property type="entry name" value="DPM_DPG-synthase_like"/>
    <property type="match status" value="1"/>
</dbReference>
<dbReference type="InterPro" id="IPR050256">
    <property type="entry name" value="Glycosyltransferase_2"/>
</dbReference>
<dbReference type="GO" id="GO:0016740">
    <property type="term" value="F:transferase activity"/>
    <property type="evidence" value="ECO:0007669"/>
    <property type="project" value="UniProtKB-KW"/>
</dbReference>
<evidence type="ECO:0000313" key="4">
    <source>
        <dbReference type="Proteomes" id="UP000002008"/>
    </source>
</evidence>
<keyword evidence="1" id="KW-0472">Membrane</keyword>
<dbReference type="InterPro" id="IPR001173">
    <property type="entry name" value="Glyco_trans_2-like"/>
</dbReference>
<keyword evidence="1" id="KW-1133">Transmembrane helix</keyword>
<gene>
    <name evidence="3" type="ordered locus">Caur_3779</name>
</gene>
<keyword evidence="1" id="KW-0812">Transmembrane</keyword>
<dbReference type="KEGG" id="cau:Caur_3779"/>
<dbReference type="GO" id="GO:0006487">
    <property type="term" value="P:protein N-linked glycosylation"/>
    <property type="evidence" value="ECO:0000318"/>
    <property type="project" value="GO_Central"/>
</dbReference>
<feature type="transmembrane region" description="Helical" evidence="1">
    <location>
        <begin position="241"/>
        <end position="266"/>
    </location>
</feature>
<dbReference type="HOGENOM" id="CLU_033536_7_1_0"/>
<dbReference type="PANTHER" id="PTHR48090">
    <property type="entry name" value="UNDECAPRENYL-PHOSPHATE 4-DEOXY-4-FORMAMIDO-L-ARABINOSE TRANSFERASE-RELATED"/>
    <property type="match status" value="1"/>
</dbReference>
<feature type="transmembrane region" description="Helical" evidence="1">
    <location>
        <begin position="320"/>
        <end position="341"/>
    </location>
</feature>
<protein>
    <submittedName>
        <fullName evidence="3">Glycosyl transferase family 2</fullName>
    </submittedName>
</protein>
<dbReference type="Pfam" id="PF00535">
    <property type="entry name" value="Glycos_transf_2"/>
    <property type="match status" value="1"/>
</dbReference>
<dbReference type="CAZy" id="GT2">
    <property type="family name" value="Glycosyltransferase Family 2"/>
</dbReference>
<dbReference type="PANTHER" id="PTHR48090:SF7">
    <property type="entry name" value="RFBJ PROTEIN"/>
    <property type="match status" value="1"/>
</dbReference>
<sequence length="411" mass="44747">MATLSVVIPAYNEEDGIAAIVERVLAIRPALKEVGVDDLECIVVDDGSKDRTAAIVQGFGDQVRLIRQQNRGYGGALKTGFSQARGELIGFLDADSTYPPEYFPAMCREVLAGADIVIGSRMAGAHSEMPLVRRIGNTIFATMLSLVAGVRISDSASGQRVLRRSILPIIYPLPNTLDFTPAMSTRALHEGLRMVEIPIPYKERSGRSKLHVIRDGLRFTKSIVWTALTYNPVRIFGGLGLLLLLLAGLLILGQSIGIALGMLLGWSFPQLFGALVLAVAGVTLYTTGTSFSYLVALFHKRAIRQGLFGRRGNGRRIERHYWWLGLLAMIGGVMTYVAAVAFDLTNPALPHSWFAPVVSAMLVLMGVQLVSAWGLARVLAELSRRESEQEADLNWTYVPLTTPVETAPQTA</sequence>
<dbReference type="RefSeq" id="WP_012259610.1">
    <property type="nucleotide sequence ID" value="NC_010175.1"/>
</dbReference>
<dbReference type="Proteomes" id="UP000002008">
    <property type="component" value="Chromosome"/>
</dbReference>
<evidence type="ECO:0000259" key="2">
    <source>
        <dbReference type="Pfam" id="PF00535"/>
    </source>
</evidence>
<feature type="transmembrane region" description="Helical" evidence="1">
    <location>
        <begin position="272"/>
        <end position="299"/>
    </location>
</feature>
<dbReference type="STRING" id="324602.Caur_3779"/>
<dbReference type="AlphaFoldDB" id="A9WC05"/>
<dbReference type="EMBL" id="CP000909">
    <property type="protein sequence ID" value="ABY36957.1"/>
    <property type="molecule type" value="Genomic_DNA"/>
</dbReference>
<dbReference type="eggNOG" id="COG0463">
    <property type="taxonomic scope" value="Bacteria"/>
</dbReference>
<name>A9WC05_CHLAA</name>
<dbReference type="PATRIC" id="fig|324602.8.peg.4245"/>
<reference evidence="4" key="1">
    <citation type="journal article" date="2011" name="BMC Genomics">
        <title>Complete genome sequence of the filamentous anoxygenic phototrophic bacterium Chloroflexus aurantiacus.</title>
        <authorList>
            <person name="Tang K.H."/>
            <person name="Barry K."/>
            <person name="Chertkov O."/>
            <person name="Dalin E."/>
            <person name="Han C.S."/>
            <person name="Hauser L.J."/>
            <person name="Honchak B.M."/>
            <person name="Karbach L.E."/>
            <person name="Land M.L."/>
            <person name="Lapidus A."/>
            <person name="Larimer F.W."/>
            <person name="Mikhailova N."/>
            <person name="Pitluck S."/>
            <person name="Pierson B.K."/>
            <person name="Blankenship R.E."/>
        </authorList>
    </citation>
    <scope>NUCLEOTIDE SEQUENCE [LARGE SCALE GENOMIC DNA]</scope>
    <source>
        <strain evidence="4">ATCC 29366 / DSM 635 / J-10-fl</strain>
    </source>
</reference>